<name>A0A4Q1CIW7_9BACT</name>
<dbReference type="PANTHER" id="PTHR36929">
    <property type="entry name" value="ATTACHMENT SUBUNIT, PUTATIVE-RELATED"/>
    <property type="match status" value="1"/>
</dbReference>
<accession>A0A4Q1CIW7</accession>
<evidence type="ECO:0000313" key="3">
    <source>
        <dbReference type="EMBL" id="RXK60576.1"/>
    </source>
</evidence>
<sequence>MSAIKSTADRELRLTRLLNAPVELVWEVFTNPEHIKHWWGPNGFTNTITKMEIEPGGEWELVMHGPDGTDYKNKSVFKEVVKHKKFVYEHVSGPKFLTTIEFEEKGNQTQINWHMLFESREQFIQVVKTFKADEGLKQNIEKLEVYLHQQLQLNNQQ</sequence>
<dbReference type="Pfam" id="PF08327">
    <property type="entry name" value="AHSA1"/>
    <property type="match status" value="1"/>
</dbReference>
<evidence type="ECO:0000313" key="4">
    <source>
        <dbReference type="Proteomes" id="UP000290204"/>
    </source>
</evidence>
<feature type="domain" description="Activator of Hsp90 ATPase homologue 1/2-like C-terminal" evidence="2">
    <location>
        <begin position="19"/>
        <end position="147"/>
    </location>
</feature>
<dbReference type="RefSeq" id="WP_129130537.1">
    <property type="nucleotide sequence ID" value="NZ_SDHW01000002.1"/>
</dbReference>
<dbReference type="PANTHER" id="PTHR36929:SF5">
    <property type="entry name" value="BLR6751 PROTEIN"/>
    <property type="match status" value="1"/>
</dbReference>
<gene>
    <name evidence="3" type="ORF">ESA94_08910</name>
</gene>
<reference evidence="3 4" key="1">
    <citation type="submission" date="2019-01" db="EMBL/GenBank/DDBJ databases">
        <title>Lacibacter sp. strain TTM-7.</title>
        <authorList>
            <person name="Chen W.-M."/>
        </authorList>
    </citation>
    <scope>NUCLEOTIDE SEQUENCE [LARGE SCALE GENOMIC DNA]</scope>
    <source>
        <strain evidence="3 4">TTM-7</strain>
    </source>
</reference>
<dbReference type="OrthoDB" id="384974at2"/>
<comment type="caution">
    <text evidence="3">The sequence shown here is derived from an EMBL/GenBank/DDBJ whole genome shotgun (WGS) entry which is preliminary data.</text>
</comment>
<dbReference type="InterPro" id="IPR013538">
    <property type="entry name" value="ASHA1/2-like_C"/>
</dbReference>
<evidence type="ECO:0000256" key="1">
    <source>
        <dbReference type="ARBA" id="ARBA00006817"/>
    </source>
</evidence>
<comment type="similarity">
    <text evidence="1">Belongs to the AHA1 family.</text>
</comment>
<dbReference type="SUPFAM" id="SSF55961">
    <property type="entry name" value="Bet v1-like"/>
    <property type="match status" value="1"/>
</dbReference>
<protein>
    <submittedName>
        <fullName evidence="3">Polyketide cyclase</fullName>
    </submittedName>
</protein>
<evidence type="ECO:0000259" key="2">
    <source>
        <dbReference type="Pfam" id="PF08327"/>
    </source>
</evidence>
<proteinExistence type="inferred from homology"/>
<dbReference type="Proteomes" id="UP000290204">
    <property type="component" value="Unassembled WGS sequence"/>
</dbReference>
<dbReference type="EMBL" id="SDHW01000002">
    <property type="protein sequence ID" value="RXK60576.1"/>
    <property type="molecule type" value="Genomic_DNA"/>
</dbReference>
<dbReference type="InterPro" id="IPR023393">
    <property type="entry name" value="START-like_dom_sf"/>
</dbReference>
<keyword evidence="4" id="KW-1185">Reference proteome</keyword>
<dbReference type="AlphaFoldDB" id="A0A4Q1CIW7"/>
<organism evidence="3 4">
    <name type="scientific">Lacibacter luteus</name>
    <dbReference type="NCBI Taxonomy" id="2508719"/>
    <lineage>
        <taxon>Bacteria</taxon>
        <taxon>Pseudomonadati</taxon>
        <taxon>Bacteroidota</taxon>
        <taxon>Chitinophagia</taxon>
        <taxon>Chitinophagales</taxon>
        <taxon>Chitinophagaceae</taxon>
        <taxon>Lacibacter</taxon>
    </lineage>
</organism>
<dbReference type="Gene3D" id="3.30.530.20">
    <property type="match status" value="1"/>
</dbReference>
<dbReference type="CDD" id="cd08894">
    <property type="entry name" value="SRPBCC_CalC_Aha1-like_1"/>
    <property type="match status" value="1"/>
</dbReference>